<gene>
    <name evidence="4" type="primary">LOC107216808</name>
</gene>
<keyword evidence="1" id="KW-0547">Nucleotide-binding</keyword>
<dbReference type="FunCoup" id="A0A6J0B3E9">
    <property type="interactions" value="1083"/>
</dbReference>
<evidence type="ECO:0000313" key="4">
    <source>
        <dbReference type="RefSeq" id="XP_015509585.1"/>
    </source>
</evidence>
<dbReference type="RefSeq" id="XP_015509585.1">
    <property type="nucleotide sequence ID" value="XM_015654099.2"/>
</dbReference>
<evidence type="ECO:0000313" key="3">
    <source>
        <dbReference type="Proteomes" id="UP000829291"/>
    </source>
</evidence>
<dbReference type="SUPFAM" id="SSF141000">
    <property type="entry name" value="Glu-tRNAGln amidotransferase C subunit"/>
    <property type="match status" value="1"/>
</dbReference>
<organism evidence="4">
    <name type="scientific">Neodiprion lecontei</name>
    <name type="common">Redheaded pine sawfly</name>
    <dbReference type="NCBI Taxonomy" id="441921"/>
    <lineage>
        <taxon>Eukaryota</taxon>
        <taxon>Metazoa</taxon>
        <taxon>Ecdysozoa</taxon>
        <taxon>Arthropoda</taxon>
        <taxon>Hexapoda</taxon>
        <taxon>Insecta</taxon>
        <taxon>Pterygota</taxon>
        <taxon>Neoptera</taxon>
        <taxon>Endopterygota</taxon>
        <taxon>Hymenoptera</taxon>
        <taxon>Tenthredinoidea</taxon>
        <taxon>Diprionidae</taxon>
        <taxon>Diprioninae</taxon>
        <taxon>Neodiprion</taxon>
    </lineage>
</organism>
<evidence type="ECO:0000256" key="2">
    <source>
        <dbReference type="ARBA" id="ARBA00023128"/>
    </source>
</evidence>
<dbReference type="PANTHER" id="PTHR15004:SF0">
    <property type="entry name" value="GLUTAMYL-TRNA(GLN) AMIDOTRANSFERASE SUBUNIT C, MITOCHONDRIAL"/>
    <property type="match status" value="1"/>
</dbReference>
<keyword evidence="3" id="KW-1185">Reference proteome</keyword>
<accession>A0A6J0B3E9</accession>
<dbReference type="InterPro" id="IPR036113">
    <property type="entry name" value="Asp/Glu-ADT_sf_sub_c"/>
</dbReference>
<dbReference type="AlphaFoldDB" id="A0A6J0B3E9"/>
<dbReference type="GO" id="GO:0005739">
    <property type="term" value="C:mitochondrion"/>
    <property type="evidence" value="ECO:0007669"/>
    <property type="project" value="TreeGrafter"/>
</dbReference>
<dbReference type="GO" id="GO:0032543">
    <property type="term" value="P:mitochondrial translation"/>
    <property type="evidence" value="ECO:0007669"/>
    <property type="project" value="TreeGrafter"/>
</dbReference>
<dbReference type="Proteomes" id="UP000829291">
    <property type="component" value="Chromosome 3"/>
</dbReference>
<dbReference type="OrthoDB" id="5394539at2759"/>
<sequence length="135" mass="15504">MIRFGRVTYNGWNRFHLRQFTTKSSHDTDNFTLVVDNKSIEQLERLSLVNFGSAEGIARLESAITFAKQLWLVELNADIQPMYTVLENQKLKLRDDQVFDGGYTKKVLKNAALTEEDYFIAPPGNVPVNLTTNKY</sequence>
<name>A0A6J0B3E9_NEOLC</name>
<dbReference type="InParanoid" id="A0A6J0B3E9"/>
<keyword evidence="2" id="KW-0496">Mitochondrion</keyword>
<protein>
    <submittedName>
        <fullName evidence="4">Glutamyl-tRNA(Gln) amidotransferase subunit C, mitochondrial</fullName>
    </submittedName>
</protein>
<dbReference type="GeneID" id="107216808"/>
<dbReference type="GO" id="GO:0030956">
    <property type="term" value="C:glutamyl-tRNA(Gln) amidotransferase complex"/>
    <property type="evidence" value="ECO:0007669"/>
    <property type="project" value="TreeGrafter"/>
</dbReference>
<dbReference type="GO" id="GO:0070681">
    <property type="term" value="P:glutaminyl-tRNAGln biosynthesis via transamidation"/>
    <property type="evidence" value="ECO:0007669"/>
    <property type="project" value="TreeGrafter"/>
</dbReference>
<reference evidence="4" key="1">
    <citation type="submission" date="2025-08" db="UniProtKB">
        <authorList>
            <consortium name="RefSeq"/>
        </authorList>
    </citation>
    <scope>IDENTIFICATION</scope>
    <source>
        <tissue evidence="4">Thorax and Abdomen</tissue>
    </source>
</reference>
<evidence type="ECO:0000256" key="1">
    <source>
        <dbReference type="ARBA" id="ARBA00022741"/>
    </source>
</evidence>
<dbReference type="KEGG" id="nlo:107216808"/>
<dbReference type="GO" id="GO:0000166">
    <property type="term" value="F:nucleotide binding"/>
    <property type="evidence" value="ECO:0007669"/>
    <property type="project" value="UniProtKB-KW"/>
</dbReference>
<dbReference type="CTD" id="283459"/>
<dbReference type="InterPro" id="IPR003837">
    <property type="entry name" value="GatC"/>
</dbReference>
<dbReference type="PANTHER" id="PTHR15004">
    <property type="entry name" value="GLUTAMYL-TRNA(GLN) AMIDOTRANSFERASE SUBUNIT C, MITOCHONDRIAL"/>
    <property type="match status" value="1"/>
</dbReference>
<proteinExistence type="predicted"/>
<dbReference type="GO" id="GO:0006450">
    <property type="term" value="P:regulation of translational fidelity"/>
    <property type="evidence" value="ECO:0007669"/>
    <property type="project" value="InterPro"/>
</dbReference>
<dbReference type="Pfam" id="PF02686">
    <property type="entry name" value="GatC"/>
    <property type="match status" value="1"/>
</dbReference>